<evidence type="ECO:0000313" key="7">
    <source>
        <dbReference type="Proteomes" id="UP000038750"/>
    </source>
</evidence>
<feature type="transmembrane region" description="Helical" evidence="5">
    <location>
        <begin position="46"/>
        <end position="65"/>
    </location>
</feature>
<dbReference type="CDD" id="cd17393">
    <property type="entry name" value="MFS_MosC_like"/>
    <property type="match status" value="1"/>
</dbReference>
<evidence type="ECO:0000256" key="4">
    <source>
        <dbReference type="ARBA" id="ARBA00023136"/>
    </source>
</evidence>
<dbReference type="InterPro" id="IPR036259">
    <property type="entry name" value="MFS_trans_sf"/>
</dbReference>
<feature type="transmembrane region" description="Helical" evidence="5">
    <location>
        <begin position="145"/>
        <end position="163"/>
    </location>
</feature>
<evidence type="ECO:0000256" key="3">
    <source>
        <dbReference type="ARBA" id="ARBA00022989"/>
    </source>
</evidence>
<comment type="subcellular location">
    <subcellularLocation>
        <location evidence="1">Membrane</location>
        <topology evidence="1">Multi-pass membrane protein</topology>
    </subcellularLocation>
</comment>
<accession>A0A0T9LHA7</accession>
<feature type="transmembrane region" description="Helical" evidence="5">
    <location>
        <begin position="169"/>
        <end position="191"/>
    </location>
</feature>
<dbReference type="OrthoDB" id="151222at2"/>
<feature type="transmembrane region" description="Helical" evidence="5">
    <location>
        <begin position="304"/>
        <end position="325"/>
    </location>
</feature>
<dbReference type="GO" id="GO:0022857">
    <property type="term" value="F:transmembrane transporter activity"/>
    <property type="evidence" value="ECO:0007669"/>
    <property type="project" value="InterPro"/>
</dbReference>
<keyword evidence="2 5" id="KW-0812">Transmembrane</keyword>
<dbReference type="PANTHER" id="PTHR23514">
    <property type="entry name" value="BYPASS OF STOP CODON PROTEIN 6"/>
    <property type="match status" value="1"/>
</dbReference>
<dbReference type="Pfam" id="PF07690">
    <property type="entry name" value="MFS_1"/>
    <property type="match status" value="1"/>
</dbReference>
<feature type="transmembrane region" description="Helical" evidence="5">
    <location>
        <begin position="14"/>
        <end position="34"/>
    </location>
</feature>
<evidence type="ECO:0000256" key="2">
    <source>
        <dbReference type="ARBA" id="ARBA00022692"/>
    </source>
</evidence>
<feature type="transmembrane region" description="Helical" evidence="5">
    <location>
        <begin position="337"/>
        <end position="355"/>
    </location>
</feature>
<dbReference type="AlphaFoldDB" id="A0A0T9LHA7"/>
<dbReference type="InterPro" id="IPR011701">
    <property type="entry name" value="MFS"/>
</dbReference>
<dbReference type="Gene3D" id="1.20.1250.20">
    <property type="entry name" value="MFS general substrate transporter like domains"/>
    <property type="match status" value="1"/>
</dbReference>
<feature type="transmembrane region" description="Helical" evidence="5">
    <location>
        <begin position="102"/>
        <end position="124"/>
    </location>
</feature>
<evidence type="ECO:0000256" key="5">
    <source>
        <dbReference type="SAM" id="Phobius"/>
    </source>
</evidence>
<protein>
    <submittedName>
        <fullName evidence="6">Putative membrane transport protein</fullName>
    </submittedName>
</protein>
<keyword evidence="4 5" id="KW-0472">Membrane</keyword>
<gene>
    <name evidence="6" type="primary">ybjJ_1</name>
    <name evidence="6" type="ORF">ERS008530_00011</name>
</gene>
<keyword evidence="3 5" id="KW-1133">Transmembrane helix</keyword>
<dbReference type="SUPFAM" id="SSF103473">
    <property type="entry name" value="MFS general substrate transporter"/>
    <property type="match status" value="1"/>
</dbReference>
<feature type="transmembrane region" description="Helical" evidence="5">
    <location>
        <begin position="248"/>
        <end position="267"/>
    </location>
</feature>
<dbReference type="EMBL" id="CPZJ01000001">
    <property type="protein sequence ID" value="CNE95027.1"/>
    <property type="molecule type" value="Genomic_DNA"/>
</dbReference>
<evidence type="ECO:0000256" key="1">
    <source>
        <dbReference type="ARBA" id="ARBA00004141"/>
    </source>
</evidence>
<dbReference type="Proteomes" id="UP000038750">
    <property type="component" value="Unassembled WGS sequence"/>
</dbReference>
<feature type="transmembrane region" description="Helical" evidence="5">
    <location>
        <begin position="367"/>
        <end position="390"/>
    </location>
</feature>
<feature type="transmembrane region" description="Helical" evidence="5">
    <location>
        <begin position="212"/>
        <end position="236"/>
    </location>
</feature>
<reference evidence="6 7" key="1">
    <citation type="submission" date="2015-03" db="EMBL/GenBank/DDBJ databases">
        <authorList>
            <person name="Murphy D."/>
        </authorList>
    </citation>
    <scope>NUCLEOTIDE SEQUENCE [LARGE SCALE GENOMIC DNA]</scope>
    <source>
        <strain evidence="6 7">BR165/97</strain>
    </source>
</reference>
<feature type="transmembrane region" description="Helical" evidence="5">
    <location>
        <begin position="77"/>
        <end position="96"/>
    </location>
</feature>
<evidence type="ECO:0000313" key="6">
    <source>
        <dbReference type="EMBL" id="CNE95027.1"/>
    </source>
</evidence>
<proteinExistence type="predicted"/>
<dbReference type="RefSeq" id="WP_050072478.1">
    <property type="nucleotide sequence ID" value="NZ_CABHXW010000039.1"/>
</dbReference>
<dbReference type="GO" id="GO:0016020">
    <property type="term" value="C:membrane"/>
    <property type="evidence" value="ECO:0007669"/>
    <property type="project" value="UniProtKB-SubCell"/>
</dbReference>
<organism evidence="6 7">
    <name type="scientific">Yersinia intermedia</name>
    <dbReference type="NCBI Taxonomy" id="631"/>
    <lineage>
        <taxon>Bacteria</taxon>
        <taxon>Pseudomonadati</taxon>
        <taxon>Pseudomonadota</taxon>
        <taxon>Gammaproteobacteria</taxon>
        <taxon>Enterobacterales</taxon>
        <taxon>Yersiniaceae</taxon>
        <taxon>Yersinia</taxon>
    </lineage>
</organism>
<sequence length="398" mass="43824">MNIKINQNKQNKKIILSLLFFIHGIAYASLVPWIPEIKEKFYLSHYMVGIMISSIPAGAIALGLLSKNFINSIGLYWATNIAFLFFIVFISIIPFASSWYEITLLLFLFGVFDAWTDTCMNVQALNVQRLYGRSLINQFHGAESIGTIMGGAIAISAIGFGFSMGQFSITVLFMNLIILINYMVFFRNGNLKNQFPLRKNIKKSMSYTGTKLYIIALILLAFTCGIEDTASIWGAIYMNNYYQVPSVISGLPYLACQVSMVIGRGFGDELTNKFGSIPVLRTGILMAALGIATVIIIHSPTFSILGFSLIGLGMSVIFPLTISFIGQIPNINSTNGITFATWISRVGLLIFPPLIGMLADMTSLRTALITILIGCLLVFLLINTLSNTLIKQLTSGDK</sequence>
<name>A0A0T9LHA7_YERIN</name>
<dbReference type="eggNOG" id="COG0738">
    <property type="taxonomic scope" value="Bacteria"/>
</dbReference>
<dbReference type="InterPro" id="IPR051788">
    <property type="entry name" value="MFS_Transporter"/>
</dbReference>
<dbReference type="STRING" id="631.CH53_1143"/>
<dbReference type="PANTHER" id="PTHR23514:SF13">
    <property type="entry name" value="INNER MEMBRANE PROTEIN YBJJ"/>
    <property type="match status" value="1"/>
</dbReference>
<feature type="transmembrane region" description="Helical" evidence="5">
    <location>
        <begin position="279"/>
        <end position="298"/>
    </location>
</feature>